<feature type="transmembrane region" description="Helical" evidence="1">
    <location>
        <begin position="250"/>
        <end position="275"/>
    </location>
</feature>
<reference evidence="3 4" key="1">
    <citation type="journal article" date="2015" name="Stand. Genomic Sci.">
        <title>Genomic Encyclopedia of Bacterial and Archaeal Type Strains, Phase III: the genomes of soil and plant-associated and newly described type strains.</title>
        <authorList>
            <person name="Whitman W.B."/>
            <person name="Woyke T."/>
            <person name="Klenk H.P."/>
            <person name="Zhou Y."/>
            <person name="Lilburn T.G."/>
            <person name="Beck B.J."/>
            <person name="De Vos P."/>
            <person name="Vandamme P."/>
            <person name="Eisen J.A."/>
            <person name="Garrity G."/>
            <person name="Hugenholtz P."/>
            <person name="Kyrpides N.C."/>
        </authorList>
    </citation>
    <scope>NUCLEOTIDE SEQUENCE [LARGE SCALE GENOMIC DNA]</scope>
    <source>
        <strain evidence="3 4">VKM Ac-2572</strain>
    </source>
</reference>
<accession>A0A4R2HGG3</accession>
<gene>
    <name evidence="3" type="ORF">EV652_106187</name>
</gene>
<organism evidence="3 4">
    <name type="scientific">Kribbella steppae</name>
    <dbReference type="NCBI Taxonomy" id="2512223"/>
    <lineage>
        <taxon>Bacteria</taxon>
        <taxon>Bacillati</taxon>
        <taxon>Actinomycetota</taxon>
        <taxon>Actinomycetes</taxon>
        <taxon>Propionibacteriales</taxon>
        <taxon>Kribbellaceae</taxon>
        <taxon>Kribbella</taxon>
    </lineage>
</organism>
<feature type="transmembrane region" description="Helical" evidence="1">
    <location>
        <begin position="351"/>
        <end position="371"/>
    </location>
</feature>
<dbReference type="Pfam" id="PF08817">
    <property type="entry name" value="YukD"/>
    <property type="match status" value="1"/>
</dbReference>
<evidence type="ECO:0000259" key="2">
    <source>
        <dbReference type="Pfam" id="PF19053"/>
    </source>
</evidence>
<dbReference type="AlphaFoldDB" id="A0A4R2HGG3"/>
<feature type="transmembrane region" description="Helical" evidence="1">
    <location>
        <begin position="114"/>
        <end position="133"/>
    </location>
</feature>
<keyword evidence="1" id="KW-0812">Transmembrane</keyword>
<feature type="transmembrane region" description="Helical" evidence="1">
    <location>
        <begin position="139"/>
        <end position="158"/>
    </location>
</feature>
<dbReference type="Proteomes" id="UP000294508">
    <property type="component" value="Unassembled WGS sequence"/>
</dbReference>
<name>A0A4R2HGG3_9ACTN</name>
<feature type="domain" description="EccD-like transmembrane" evidence="2">
    <location>
        <begin position="112"/>
        <end position="435"/>
    </location>
</feature>
<keyword evidence="1" id="KW-0472">Membrane</keyword>
<feature type="transmembrane region" description="Helical" evidence="1">
    <location>
        <begin position="221"/>
        <end position="244"/>
    </location>
</feature>
<dbReference type="InterPro" id="IPR044049">
    <property type="entry name" value="EccD_transm"/>
</dbReference>
<feature type="transmembrane region" description="Helical" evidence="1">
    <location>
        <begin position="410"/>
        <end position="433"/>
    </location>
</feature>
<feature type="transmembrane region" description="Helical" evidence="1">
    <location>
        <begin position="377"/>
        <end position="398"/>
    </location>
</feature>
<proteinExistence type="predicted"/>
<dbReference type="OrthoDB" id="3326149at2"/>
<comment type="caution">
    <text evidence="3">The sequence shown here is derived from an EMBL/GenBank/DDBJ whole genome shotgun (WGS) entry which is preliminary data.</text>
</comment>
<keyword evidence="1" id="KW-1133">Transmembrane helix</keyword>
<dbReference type="Gene3D" id="3.10.20.90">
    <property type="entry name" value="Phosphatidylinositol 3-kinase Catalytic Subunit, Chain A, domain 1"/>
    <property type="match status" value="1"/>
</dbReference>
<sequence length="440" mass="45063">MSTYSRVTVIGQRKRMDAVLPADEPLGVLLPDLLRLLDEPMQQTPQRRFLTTAAGTLVPPEGTLASAQIIDGTVLRLAAEGELPPPPTVYDVTEEAVEDLKRRGTTFKPAHRRILAGAGLVFSIIAGAISLLVAAPTVLTGVILLVLATICAFIGIALGRSGNNVVAIPLVTVATVVLALTAAFWALDAGWELGLAITVGALCLAFGPMFYAAAGVAGGGVVAGATSVLFVAVWMIGTGTGLAADRVGALAALLAVLLLGLLPRLALALSGLSGLDDRRAAGQEIMRGDVQSALNAAHLGLALAVVPIALSSALAGIMLLRQGGAWSVALALVLAFLLASRSRLYPLVSEVAVLFAAAFTIVSGCVLIAAVNGQGGAFIALGLLVLVAMFCAFGLSFAPAEHVRARLTQLLDYLEVGAIIVTVPLALGVFGVYSNLLNAF</sequence>
<dbReference type="Pfam" id="PF19053">
    <property type="entry name" value="EccD"/>
    <property type="match status" value="1"/>
</dbReference>
<feature type="transmembrane region" description="Helical" evidence="1">
    <location>
        <begin position="165"/>
        <end position="187"/>
    </location>
</feature>
<feature type="transmembrane region" description="Helical" evidence="1">
    <location>
        <begin position="323"/>
        <end position="339"/>
    </location>
</feature>
<evidence type="ECO:0000256" key="1">
    <source>
        <dbReference type="SAM" id="Phobius"/>
    </source>
</evidence>
<evidence type="ECO:0000313" key="4">
    <source>
        <dbReference type="Proteomes" id="UP000294508"/>
    </source>
</evidence>
<feature type="transmembrane region" description="Helical" evidence="1">
    <location>
        <begin position="296"/>
        <end position="317"/>
    </location>
</feature>
<dbReference type="RefSeq" id="WP_132210407.1">
    <property type="nucleotide sequence ID" value="NZ_SLWN01000006.1"/>
</dbReference>
<feature type="transmembrane region" description="Helical" evidence="1">
    <location>
        <begin position="193"/>
        <end position="214"/>
    </location>
</feature>
<protein>
    <submittedName>
        <fullName evidence="3">Type VII secretion integral membrane protein EccD</fullName>
    </submittedName>
</protein>
<evidence type="ECO:0000313" key="3">
    <source>
        <dbReference type="EMBL" id="TCO28202.1"/>
    </source>
</evidence>
<keyword evidence="4" id="KW-1185">Reference proteome</keyword>
<dbReference type="InterPro" id="IPR024962">
    <property type="entry name" value="YukD-like"/>
</dbReference>
<dbReference type="EMBL" id="SLWN01000006">
    <property type="protein sequence ID" value="TCO28202.1"/>
    <property type="molecule type" value="Genomic_DNA"/>
</dbReference>